<name>A0ABQ5R5L1_9ACTN</name>
<sequence>MSTLTLNVLGPLRVGVDGRPVRLTTGRLRTLLVGLAMSAGRAVSVDQLTRIVWADELPADPRRSLQTYAARLRQAVGGRSIETVRAGWLLHADPDDVDALRFERLLDAATCAPDPAAERDLLVQALTLWRGEPFDGEESSWLREAERPRLLERYLAARERRIDIDIRGGVAAEPLIAELEALTGQYPLRESLWVRLMKLLDGRGRPAEALRRYETVRARIAEELGIDPSLELRALYARLLAGKPTNGPQWHIPFPVVPRQLPPELPGFAGRRTTLDTLDKLLVNRRVERGSGVAVVTGIAGVGKTTLVLRWAQRTAADFPDGQLYCDLRGFDSHAEPVTPHQAIQGFLVGLGVALRNIPADVDDRAAMYRSLTAGKRLLVVLDNARSAEQVRPLLTSGPGGFVVVTSRNRLNGLVVSGGAQPVPLGLMPAPEARELLQNRIRLLGIRHDLVAVDEIVRWCAGLPLALAIAAARLATGPEPPVAALTSGLRDPRSRLDLLDDGDEASSVRAAFSRSYRAVSREATRLFRLAGLQPGPEVSLLTAASLAGMPVRHARQRFTELTDMHLMVETTPGRYALNDLLRIYAREQAEEHGV</sequence>
<comment type="caution">
    <text evidence="7">The sequence shown here is derived from an EMBL/GenBank/DDBJ whole genome shotgun (WGS) entry which is preliminary data.</text>
</comment>
<evidence type="ECO:0000256" key="5">
    <source>
        <dbReference type="PROSITE-ProRule" id="PRU01091"/>
    </source>
</evidence>
<dbReference type="InterPro" id="IPR051677">
    <property type="entry name" value="AfsR-DnrI-RedD_regulator"/>
</dbReference>
<evidence type="ECO:0000256" key="1">
    <source>
        <dbReference type="ARBA" id="ARBA00005820"/>
    </source>
</evidence>
<evidence type="ECO:0000313" key="8">
    <source>
        <dbReference type="Proteomes" id="UP001144280"/>
    </source>
</evidence>
<evidence type="ECO:0000256" key="4">
    <source>
        <dbReference type="ARBA" id="ARBA00023163"/>
    </source>
</evidence>
<proteinExistence type="inferred from homology"/>
<dbReference type="InterPro" id="IPR016032">
    <property type="entry name" value="Sig_transdc_resp-reg_C-effctor"/>
</dbReference>
<keyword evidence="4" id="KW-0804">Transcription</keyword>
<dbReference type="PRINTS" id="PR00364">
    <property type="entry name" value="DISEASERSIST"/>
</dbReference>
<dbReference type="EMBL" id="BSDI01000051">
    <property type="protein sequence ID" value="GLI01853.1"/>
    <property type="molecule type" value="Genomic_DNA"/>
</dbReference>
<dbReference type="InterPro" id="IPR036388">
    <property type="entry name" value="WH-like_DNA-bd_sf"/>
</dbReference>
<reference evidence="7" key="1">
    <citation type="submission" date="2022-12" db="EMBL/GenBank/DDBJ databases">
        <title>New Phytohabitans aurantiacus sp. RD004123 nov., an actinomycete isolated from soil.</title>
        <authorList>
            <person name="Triningsih D.W."/>
            <person name="Harunari E."/>
            <person name="Igarashi Y."/>
        </authorList>
    </citation>
    <scope>NUCLEOTIDE SEQUENCE</scope>
    <source>
        <strain evidence="7">RD004123</strain>
    </source>
</reference>
<keyword evidence="3 5" id="KW-0238">DNA-binding</keyword>
<dbReference type="PANTHER" id="PTHR35807">
    <property type="entry name" value="TRANSCRIPTIONAL REGULATOR REDD-RELATED"/>
    <property type="match status" value="1"/>
</dbReference>
<dbReference type="Gene3D" id="3.40.50.300">
    <property type="entry name" value="P-loop containing nucleotide triphosphate hydrolases"/>
    <property type="match status" value="1"/>
</dbReference>
<keyword evidence="2" id="KW-0805">Transcription regulation</keyword>
<feature type="DNA-binding region" description="OmpR/PhoB-type" evidence="5">
    <location>
        <begin position="1"/>
        <end position="92"/>
    </location>
</feature>
<dbReference type="InterPro" id="IPR027417">
    <property type="entry name" value="P-loop_NTPase"/>
</dbReference>
<dbReference type="InterPro" id="IPR005158">
    <property type="entry name" value="BTAD"/>
</dbReference>
<evidence type="ECO:0000313" key="7">
    <source>
        <dbReference type="EMBL" id="GLI01853.1"/>
    </source>
</evidence>
<dbReference type="SMART" id="SM00862">
    <property type="entry name" value="Trans_reg_C"/>
    <property type="match status" value="1"/>
</dbReference>
<dbReference type="RefSeq" id="WP_281903224.1">
    <property type="nucleotide sequence ID" value="NZ_BSDI01000051.1"/>
</dbReference>
<dbReference type="Proteomes" id="UP001144280">
    <property type="component" value="Unassembled WGS sequence"/>
</dbReference>
<dbReference type="Pfam" id="PF00486">
    <property type="entry name" value="Trans_reg_C"/>
    <property type="match status" value="1"/>
</dbReference>
<dbReference type="CDD" id="cd15831">
    <property type="entry name" value="BTAD"/>
    <property type="match status" value="1"/>
</dbReference>
<dbReference type="PROSITE" id="PS51755">
    <property type="entry name" value="OMPR_PHOB"/>
    <property type="match status" value="1"/>
</dbReference>
<dbReference type="Gene3D" id="1.10.10.10">
    <property type="entry name" value="Winged helix-like DNA-binding domain superfamily/Winged helix DNA-binding domain"/>
    <property type="match status" value="1"/>
</dbReference>
<dbReference type="InterPro" id="IPR001867">
    <property type="entry name" value="OmpR/PhoB-type_DNA-bd"/>
</dbReference>
<evidence type="ECO:0000256" key="2">
    <source>
        <dbReference type="ARBA" id="ARBA00023015"/>
    </source>
</evidence>
<organism evidence="7 8">
    <name type="scientific">Phytohabitans aurantiacus</name>
    <dbReference type="NCBI Taxonomy" id="3016789"/>
    <lineage>
        <taxon>Bacteria</taxon>
        <taxon>Bacillati</taxon>
        <taxon>Actinomycetota</taxon>
        <taxon>Actinomycetes</taxon>
        <taxon>Micromonosporales</taxon>
        <taxon>Micromonosporaceae</taxon>
    </lineage>
</organism>
<dbReference type="SUPFAM" id="SSF52540">
    <property type="entry name" value="P-loop containing nucleoside triphosphate hydrolases"/>
    <property type="match status" value="1"/>
</dbReference>
<evidence type="ECO:0000256" key="3">
    <source>
        <dbReference type="ARBA" id="ARBA00023125"/>
    </source>
</evidence>
<comment type="similarity">
    <text evidence="1">Belongs to the AfsR/DnrI/RedD regulatory family.</text>
</comment>
<dbReference type="PANTHER" id="PTHR35807:SF1">
    <property type="entry name" value="TRANSCRIPTIONAL REGULATOR REDD"/>
    <property type="match status" value="1"/>
</dbReference>
<dbReference type="Gene3D" id="1.25.40.10">
    <property type="entry name" value="Tetratricopeptide repeat domain"/>
    <property type="match status" value="1"/>
</dbReference>
<gene>
    <name evidence="7" type="ORF">Pa4123_71300</name>
</gene>
<dbReference type="SMART" id="SM01043">
    <property type="entry name" value="BTAD"/>
    <property type="match status" value="1"/>
</dbReference>
<dbReference type="InterPro" id="IPR011990">
    <property type="entry name" value="TPR-like_helical_dom_sf"/>
</dbReference>
<dbReference type="SUPFAM" id="SSF48452">
    <property type="entry name" value="TPR-like"/>
    <property type="match status" value="1"/>
</dbReference>
<feature type="domain" description="OmpR/PhoB-type" evidence="6">
    <location>
        <begin position="1"/>
        <end position="92"/>
    </location>
</feature>
<protein>
    <recommendedName>
        <fullName evidence="6">OmpR/PhoB-type domain-containing protein</fullName>
    </recommendedName>
</protein>
<evidence type="ECO:0000259" key="6">
    <source>
        <dbReference type="PROSITE" id="PS51755"/>
    </source>
</evidence>
<dbReference type="SUPFAM" id="SSF46894">
    <property type="entry name" value="C-terminal effector domain of the bipartite response regulators"/>
    <property type="match status" value="1"/>
</dbReference>
<accession>A0ABQ5R5L1</accession>
<dbReference type="Pfam" id="PF03704">
    <property type="entry name" value="BTAD"/>
    <property type="match status" value="1"/>
</dbReference>
<keyword evidence="8" id="KW-1185">Reference proteome</keyword>